<evidence type="ECO:0000256" key="3">
    <source>
        <dbReference type="ARBA" id="ARBA00023002"/>
    </source>
</evidence>
<dbReference type="SMART" id="SM00829">
    <property type="entry name" value="PKS_ER"/>
    <property type="match status" value="1"/>
</dbReference>
<dbReference type="GO" id="GO:0016491">
    <property type="term" value="F:oxidoreductase activity"/>
    <property type="evidence" value="ECO:0007669"/>
    <property type="project" value="UniProtKB-KW"/>
</dbReference>
<dbReference type="Pfam" id="PF00107">
    <property type="entry name" value="ADH_zinc_N"/>
    <property type="match status" value="1"/>
</dbReference>
<dbReference type="InterPro" id="IPR011032">
    <property type="entry name" value="GroES-like_sf"/>
</dbReference>
<accession>A0A1C7IAW0</accession>
<dbReference type="CDD" id="cd08261">
    <property type="entry name" value="Zn_ADH7"/>
    <property type="match status" value="1"/>
</dbReference>
<keyword evidence="1" id="KW-0479">Metal-binding</keyword>
<sequence>MKAMFIDNPGQVSIKELPMPVPKRGEALLKVLYGGICGSDLGSYRGTFAYFSYPRTPGHEFSAEIIEIEPNDRGLEKGMTVTCNPYFNCTQCYSCQRGLVNCCTTNQTMGVQREGAFAEYITMPIERIYDGKGLSPKTLALIEPFCISYHGVTRANTATGDKVLIIGAGTIGVLAAVAAKSLGAEVTICDVAPKKLAYAQETFGIDHILLNDDPDTFMDKIREATDGNGFDVAIEAVGLPSTFQNCIDAAAFGGRVVLIGVGKQNLDFNFTLIQKKELNILGSRNALKKDFLQLIDLVKEGRVDLDKIVTNTYKFDDAAAAFADFDQHAASMLKVIFEF</sequence>
<dbReference type="Gene3D" id="3.90.180.10">
    <property type="entry name" value="Medium-chain alcohol dehydrogenases, catalytic domain"/>
    <property type="match status" value="1"/>
</dbReference>
<dbReference type="SUPFAM" id="SSF51735">
    <property type="entry name" value="NAD(P)-binding Rossmann-fold domains"/>
    <property type="match status" value="1"/>
</dbReference>
<name>A0A1C7IAW0_9FIRM</name>
<feature type="domain" description="Enoyl reductase (ER)" evidence="4">
    <location>
        <begin position="7"/>
        <end position="337"/>
    </location>
</feature>
<organism evidence="5 6">
    <name type="scientific">Blautia pseudococcoides</name>
    <dbReference type="NCBI Taxonomy" id="1796616"/>
    <lineage>
        <taxon>Bacteria</taxon>
        <taxon>Bacillati</taxon>
        <taxon>Bacillota</taxon>
        <taxon>Clostridia</taxon>
        <taxon>Lachnospirales</taxon>
        <taxon>Lachnospiraceae</taxon>
        <taxon>Blautia</taxon>
    </lineage>
</organism>
<dbReference type="AlphaFoldDB" id="A0A1C7IAW0"/>
<dbReference type="OrthoDB" id="9777057at2"/>
<dbReference type="InterPro" id="IPR036291">
    <property type="entry name" value="NAD(P)-bd_dom_sf"/>
</dbReference>
<dbReference type="InterPro" id="IPR013149">
    <property type="entry name" value="ADH-like_C"/>
</dbReference>
<gene>
    <name evidence="5" type="ORF">A4V09_13955</name>
</gene>
<dbReference type="InterPro" id="IPR013154">
    <property type="entry name" value="ADH-like_N"/>
</dbReference>
<dbReference type="RefSeq" id="WP_065542928.1">
    <property type="nucleotide sequence ID" value="NZ_CP015405.2"/>
</dbReference>
<dbReference type="InterPro" id="IPR020843">
    <property type="entry name" value="ER"/>
</dbReference>
<evidence type="ECO:0000259" key="4">
    <source>
        <dbReference type="SMART" id="SM00829"/>
    </source>
</evidence>
<protein>
    <submittedName>
        <fullName evidence="5">Alcohol dehydrogenase</fullName>
    </submittedName>
</protein>
<keyword evidence="3" id="KW-0560">Oxidoreductase</keyword>
<evidence type="ECO:0000256" key="2">
    <source>
        <dbReference type="ARBA" id="ARBA00022833"/>
    </source>
</evidence>
<dbReference type="EMBL" id="CP015405">
    <property type="protein sequence ID" value="ANU76771.1"/>
    <property type="molecule type" value="Genomic_DNA"/>
</dbReference>
<evidence type="ECO:0000313" key="6">
    <source>
        <dbReference type="Proteomes" id="UP000092574"/>
    </source>
</evidence>
<evidence type="ECO:0000313" key="5">
    <source>
        <dbReference type="EMBL" id="ANU76771.1"/>
    </source>
</evidence>
<keyword evidence="2" id="KW-0862">Zinc</keyword>
<evidence type="ECO:0000256" key="1">
    <source>
        <dbReference type="ARBA" id="ARBA00022723"/>
    </source>
</evidence>
<reference evidence="5" key="1">
    <citation type="submission" date="2017-04" db="EMBL/GenBank/DDBJ databases">
        <title>Complete Genome Sequences of Twelve Strains of a Stable Defined Moderately Diverse Mouse Microbiota 2 (sDMDMm2).</title>
        <authorList>
            <person name="Uchimura Y."/>
            <person name="Wyss M."/>
            <person name="Brugiroux S."/>
            <person name="Limenitakis J.P."/>
            <person name="Stecher B."/>
            <person name="McCoy K.D."/>
            <person name="Macpherson A.J."/>
        </authorList>
    </citation>
    <scope>NUCLEOTIDE SEQUENCE</scope>
    <source>
        <strain evidence="5">YL58</strain>
    </source>
</reference>
<dbReference type="Pfam" id="PF08240">
    <property type="entry name" value="ADH_N"/>
    <property type="match status" value="1"/>
</dbReference>
<dbReference type="KEGG" id="byl:A4V09_13955"/>
<proteinExistence type="predicted"/>
<dbReference type="InterPro" id="IPR050129">
    <property type="entry name" value="Zn_alcohol_dh"/>
</dbReference>
<dbReference type="Proteomes" id="UP000092574">
    <property type="component" value="Chromosome"/>
</dbReference>
<keyword evidence="6" id="KW-1185">Reference proteome</keyword>
<dbReference type="PANTHER" id="PTHR43401:SF2">
    <property type="entry name" value="L-THREONINE 3-DEHYDROGENASE"/>
    <property type="match status" value="1"/>
</dbReference>
<dbReference type="STRING" id="1796616.A4V09_13955"/>
<dbReference type="GO" id="GO:0046872">
    <property type="term" value="F:metal ion binding"/>
    <property type="evidence" value="ECO:0007669"/>
    <property type="project" value="UniProtKB-KW"/>
</dbReference>
<dbReference type="Gene3D" id="3.40.50.720">
    <property type="entry name" value="NAD(P)-binding Rossmann-like Domain"/>
    <property type="match status" value="1"/>
</dbReference>
<dbReference type="SUPFAM" id="SSF50129">
    <property type="entry name" value="GroES-like"/>
    <property type="match status" value="1"/>
</dbReference>
<dbReference type="PANTHER" id="PTHR43401">
    <property type="entry name" value="L-THREONINE 3-DEHYDROGENASE"/>
    <property type="match status" value="1"/>
</dbReference>